<dbReference type="InterPro" id="IPR013761">
    <property type="entry name" value="SAM/pointed_sf"/>
</dbReference>
<proteinExistence type="predicted"/>
<evidence type="ECO:0000259" key="3">
    <source>
        <dbReference type="PROSITE" id="PS50105"/>
    </source>
</evidence>
<dbReference type="SMART" id="SM00454">
    <property type="entry name" value="SAM"/>
    <property type="match status" value="1"/>
</dbReference>
<evidence type="ECO:0000313" key="4">
    <source>
        <dbReference type="EMBL" id="QFG75063.1"/>
    </source>
</evidence>
<feature type="compositionally biased region" description="Basic and acidic residues" evidence="2">
    <location>
        <begin position="1292"/>
        <end position="1352"/>
    </location>
</feature>
<dbReference type="InterPro" id="IPR001660">
    <property type="entry name" value="SAM"/>
</dbReference>
<dbReference type="EMBL" id="MN448297">
    <property type="protein sequence ID" value="QFG75063.1"/>
    <property type="molecule type" value="Genomic_DNA"/>
</dbReference>
<organism evidence="4">
    <name type="scientific">Megaviridae environmental sample</name>
    <dbReference type="NCBI Taxonomy" id="1737588"/>
    <lineage>
        <taxon>Viruses</taxon>
        <taxon>Varidnaviria</taxon>
        <taxon>Bamfordvirae</taxon>
        <taxon>Nucleocytoviricota</taxon>
        <taxon>Megaviricetes</taxon>
        <taxon>Imitervirales</taxon>
        <taxon>Mimiviridae</taxon>
        <taxon>environmental samples</taxon>
    </lineage>
</organism>
<feature type="region of interest" description="Disordered" evidence="2">
    <location>
        <begin position="1292"/>
        <end position="1362"/>
    </location>
</feature>
<name>A0A5J6VM44_9VIRU</name>
<protein>
    <submittedName>
        <fullName evidence="4">SAM domain protein</fullName>
    </submittedName>
</protein>
<keyword evidence="1" id="KW-0175">Coiled coil</keyword>
<evidence type="ECO:0000256" key="2">
    <source>
        <dbReference type="SAM" id="MobiDB-lite"/>
    </source>
</evidence>
<dbReference type="SUPFAM" id="SSF47769">
    <property type="entry name" value="SAM/Pointed domain"/>
    <property type="match status" value="1"/>
</dbReference>
<reference evidence="4" key="1">
    <citation type="journal article" date="2019" name="Philos. Trans. R. Soc. Lond., B, Biol. Sci.">
        <title>Targeted metagenomic recovery of four divergent viruses reveals shared and distinctive characteristics of giant viruses of marine eukaryotes.</title>
        <authorList>
            <person name="Needham D.M."/>
            <person name="Poirier C."/>
            <person name="Hehenberger E."/>
            <person name="Jimenez V."/>
            <person name="Swalwell J.E."/>
            <person name="Santoro A.E."/>
            <person name="Worden A.Z."/>
        </authorList>
    </citation>
    <scope>NUCLEOTIDE SEQUENCE</scope>
    <source>
        <strain evidence="4">OPacV-421</strain>
    </source>
</reference>
<dbReference type="PROSITE" id="PS50105">
    <property type="entry name" value="SAM_DOMAIN"/>
    <property type="match status" value="1"/>
</dbReference>
<feature type="region of interest" description="Disordered" evidence="2">
    <location>
        <begin position="1510"/>
        <end position="1542"/>
    </location>
</feature>
<feature type="domain" description="SAM" evidence="3">
    <location>
        <begin position="1225"/>
        <end position="1292"/>
    </location>
</feature>
<dbReference type="Gene3D" id="1.10.150.50">
    <property type="entry name" value="Transcription Factor, Ets-1"/>
    <property type="match status" value="1"/>
</dbReference>
<feature type="compositionally biased region" description="Basic and acidic residues" evidence="2">
    <location>
        <begin position="596"/>
        <end position="608"/>
    </location>
</feature>
<feature type="coiled-coil region" evidence="1">
    <location>
        <begin position="100"/>
        <end position="134"/>
    </location>
</feature>
<feature type="compositionally biased region" description="Basic and acidic residues" evidence="2">
    <location>
        <begin position="1510"/>
        <end position="1525"/>
    </location>
</feature>
<evidence type="ECO:0000256" key="1">
    <source>
        <dbReference type="SAM" id="Coils"/>
    </source>
</evidence>
<dbReference type="Pfam" id="PF07647">
    <property type="entry name" value="SAM_2"/>
    <property type="match status" value="1"/>
</dbReference>
<feature type="coiled-coil region" evidence="1">
    <location>
        <begin position="301"/>
        <end position="335"/>
    </location>
</feature>
<feature type="region of interest" description="Disordered" evidence="2">
    <location>
        <begin position="596"/>
        <end position="615"/>
    </location>
</feature>
<sequence length="1746" mass="199803">MSNINISKRRKKTHTIKYNSNKSNKHKYNKLKKIYTIKNTANKIYTKHNIKSGGATETANLIKNYGNNVARIKEALVNNIKNNKEHYEKVIKTRTDTTHFKEEEDALKTETAKLPELENRVKALETENENIKSFKENGNKTLPSDYFTKVYCFDNQSKQYEELNNTTNIDIIAKDNNIDSTLKITSGKQVKKKVENVQLYKKTVEINTYIKTIKNSKDPKAEQELRSVLAKHRVLNSRVAPQLIKYANPDVYFLFVKDSTKDNGNAGAEVIIQVSNKPQQDYVEDWLDKDNINKNLVIVNYKGNETEIRKQKEEIASLKNKSSLLEEKRQQLTADNEAFKRMHKQHNNFQNRTIKINIDASPKNVDLFLFEYGIISKHEHDKLYNFYDYFDELVLKYSKQISKILLVNNNYNITTAGNNILIENFETILSYINSRIYELFDNSLNILMIEIASKDDSIIQNILENNKAIATNEIYIARRDSIEAWLLCFYLNNEDKDLILEKLKEFESIEELKDHTDFIIKQGDTDLKNPITKNLKHCLEELNELNKKIVDIEFISTLTVEEDKATGAEDYSLERDEYNSSLKWDMYNPTYIKVSDKQVKQDKQDKQDVQGGGGPQEVAAAVTAVSNVLSKSVVRPEEDPTEDLIEDPIELNKGSIATRIKMDDQDKYTLVTCEEYVMEEENTSFEVKIHNNPGNVFIGVIKKSTNNKDEPNVAIEGIPETFISPLTTTTTVRVIKKKQSISIQKYAGDQTQEKAKIINRVTTENINWVPAVYMKGENTSVQIMPHFLAPPPPEPKSIPIIWTNIKGSHFVANGEMLEKKEDAYYNEDRAEDEWDSEATSVEEINEWDGNQGVVWTCDKGNKGFIIGLSNAGADKDGSGFGLYCSADKKLYIVNNLSTKDLSTNTSNSVGEYNEGAKFEVRVKGDSVTFYRILPGEGEEELPHTYKTPPKYPLRVYCRFKTPGAKAKDVNLKIKDDETKKYEPNPEYSTITWDNENVDYGNCKKVRREEAWVKSVLYQNIVKNSLEFMQKVKAPSTSEIKEEDNIEQSVVWKSFRGDILPEKIDRSEVTIGLSNKDQNSHNYIDFGIRLYGQEVVDQANRAIEIVGSGEPNKNIQTHYFDNDEFEVRVIGKKVSCHHNGNLLHTFTKKEVKFPLVVRCELQGYYDGAIAQAKDVRLKKVYRDISANEDSSDNDKRAIISAAAAAMIEMKKQKSGLNKNAESPEKWTKEQVADWLRGINTAYSKYCKAFIDNGINGVELLSNDLGLDELKEFGVASPDEKKHIMEEIAKLKKGVDMRQDEAARKERERHEQQREAAKEQERKEAEEKERKEAEEKARKAAEEKARKEAEEKARKAAASSQSESNDIDLWLTDFNISSEDSEAIRDKLKKYVYELADFADLEDADEKELIEFVNQRQGLNNAKKQEITKALNELCGTPNEAAERRHREQMEQIQASHQSAKTRVINLEEKIFGNAKEGRLNERIEALMKAKNLSKNVYKTMVNQMAALEATVKEDSGESSGEEKLTDLDMSYSPRPPDWGDNRGRQQFNELVKLDSGGTLSIKSEPPSSKSRSQTDVWVVSKDTINSGNGLRWIVPKDNIYMNVGLQRKIEIPQKILDLPRVTEGQISYAKAKLLKASNQTVPKSTPQYAILYLNNKKFNIKDNGEDVLYQGLTSENQKTAHEDAMGGAEWNYTPNDDFAIKVFNNQIAYYQNRKPIYSSKITNNEFKFMAHCSFLNKDARVNKISWI</sequence>
<accession>A0A5J6VM44</accession>